<accession>A0A9X1CIN7</accession>
<evidence type="ECO:0000256" key="5">
    <source>
        <dbReference type="ARBA" id="ARBA00023136"/>
    </source>
</evidence>
<dbReference type="GO" id="GO:0016020">
    <property type="term" value="C:membrane"/>
    <property type="evidence" value="ECO:0007669"/>
    <property type="project" value="UniProtKB-SubCell"/>
</dbReference>
<dbReference type="Pfam" id="PF01384">
    <property type="entry name" value="PHO4"/>
    <property type="match status" value="1"/>
</dbReference>
<evidence type="ECO:0000256" key="4">
    <source>
        <dbReference type="ARBA" id="ARBA00022989"/>
    </source>
</evidence>
<evidence type="ECO:0000313" key="8">
    <source>
        <dbReference type="Proteomes" id="UP001138793"/>
    </source>
</evidence>
<feature type="transmembrane region" description="Helical" evidence="6">
    <location>
        <begin position="321"/>
        <end position="341"/>
    </location>
</feature>
<comment type="subcellular location">
    <subcellularLocation>
        <location evidence="1">Membrane</location>
        <topology evidence="1">Multi-pass membrane protein</topology>
    </subcellularLocation>
</comment>
<keyword evidence="8" id="KW-1185">Reference proteome</keyword>
<evidence type="ECO:0000256" key="1">
    <source>
        <dbReference type="ARBA" id="ARBA00004141"/>
    </source>
</evidence>
<feature type="transmembrane region" description="Helical" evidence="6">
    <location>
        <begin position="41"/>
        <end position="60"/>
    </location>
</feature>
<feature type="transmembrane region" description="Helical" evidence="6">
    <location>
        <begin position="206"/>
        <end position="227"/>
    </location>
</feature>
<evidence type="ECO:0000256" key="2">
    <source>
        <dbReference type="ARBA" id="ARBA00022448"/>
    </source>
</evidence>
<evidence type="ECO:0000256" key="3">
    <source>
        <dbReference type="ARBA" id="ARBA00022692"/>
    </source>
</evidence>
<dbReference type="GO" id="GO:0005315">
    <property type="term" value="F:phosphate transmembrane transporter activity"/>
    <property type="evidence" value="ECO:0007669"/>
    <property type="project" value="InterPro"/>
</dbReference>
<keyword evidence="5 6" id="KW-0472">Membrane</keyword>
<proteinExistence type="predicted"/>
<dbReference type="PANTHER" id="PTHR11101:SF80">
    <property type="entry name" value="PHOSPHATE TRANSPORTER"/>
    <property type="match status" value="1"/>
</dbReference>
<sequence length="358" mass="37464">MLIAVAFIIALFFAMNIGASGTAASMGPAYGSGAIPKKRVAMILVSIFALLGALSGGEVVRTIGNGIIPAEVLDVEIVVIVLGAACMTLFIANLVGIPLSTSEVVVGAIVGVGIAYQSVFLDRLLVIVSFWLITPFAAFLIGLIFGKWIRYAENRWPELTGLGKWKRPLAFLLIAAGCMEAYAAGMNNVANAVGPLVGVGLLDVTTAVLLGGIFVSLGAVLLGGRVLETNGKKITKLSLLQGSAVSLTGGSLVITASIFGLPVPLTQITTSAIVGIGTADRGFHIWQQGIIKQIIKVWVVSPVFSLVISYGLILLFKQADYYSLVVITSVFIATAGFYSLYMSSRAERRSTYDDGGGI</sequence>
<dbReference type="GO" id="GO:0035435">
    <property type="term" value="P:phosphate ion transmembrane transport"/>
    <property type="evidence" value="ECO:0007669"/>
    <property type="project" value="TreeGrafter"/>
</dbReference>
<keyword evidence="3 6" id="KW-0812">Transmembrane</keyword>
<dbReference type="PANTHER" id="PTHR11101">
    <property type="entry name" value="PHOSPHATE TRANSPORTER"/>
    <property type="match status" value="1"/>
</dbReference>
<protein>
    <submittedName>
        <fullName evidence="7">Sulfate permease</fullName>
    </submittedName>
</protein>
<feature type="transmembrane region" description="Helical" evidence="6">
    <location>
        <begin position="265"/>
        <end position="283"/>
    </location>
</feature>
<feature type="transmembrane region" description="Helical" evidence="6">
    <location>
        <begin position="124"/>
        <end position="149"/>
    </location>
</feature>
<dbReference type="EMBL" id="JAGGMB010000008">
    <property type="protein sequence ID" value="MBP2078402.1"/>
    <property type="molecule type" value="Genomic_DNA"/>
</dbReference>
<keyword evidence="2" id="KW-0813">Transport</keyword>
<keyword evidence="4 6" id="KW-1133">Transmembrane helix</keyword>
<name>A0A9X1CIN7_9BACI</name>
<dbReference type="Proteomes" id="UP001138793">
    <property type="component" value="Unassembled WGS sequence"/>
</dbReference>
<comment type="caution">
    <text evidence="7">The sequence shown here is derived from an EMBL/GenBank/DDBJ whole genome shotgun (WGS) entry which is preliminary data.</text>
</comment>
<evidence type="ECO:0000313" key="7">
    <source>
        <dbReference type="EMBL" id="MBP2078402.1"/>
    </source>
</evidence>
<gene>
    <name evidence="7" type="ORF">J2Z64_002666</name>
</gene>
<dbReference type="InterPro" id="IPR001204">
    <property type="entry name" value="Phos_transporter"/>
</dbReference>
<dbReference type="OrthoDB" id="19855at2"/>
<feature type="transmembrane region" description="Helical" evidence="6">
    <location>
        <begin position="239"/>
        <end position="259"/>
    </location>
</feature>
<dbReference type="AlphaFoldDB" id="A0A9X1CIN7"/>
<feature type="transmembrane region" description="Helical" evidence="6">
    <location>
        <begin position="169"/>
        <end position="186"/>
    </location>
</feature>
<reference evidence="7" key="1">
    <citation type="submission" date="2021-03" db="EMBL/GenBank/DDBJ databases">
        <title>Genomic Encyclopedia of Type Strains, Phase IV (KMG-IV): sequencing the most valuable type-strain genomes for metagenomic binning, comparative biology and taxonomic classification.</title>
        <authorList>
            <person name="Goeker M."/>
        </authorList>
    </citation>
    <scope>NUCLEOTIDE SEQUENCE</scope>
    <source>
        <strain evidence="7">DSM 107338</strain>
    </source>
</reference>
<dbReference type="RefSeq" id="WP_149476092.1">
    <property type="nucleotide sequence ID" value="NZ_JAGGMB010000008.1"/>
</dbReference>
<organism evidence="7 8">
    <name type="scientific">Oceanobacillus polygoni</name>
    <dbReference type="NCBI Taxonomy" id="1235259"/>
    <lineage>
        <taxon>Bacteria</taxon>
        <taxon>Bacillati</taxon>
        <taxon>Bacillota</taxon>
        <taxon>Bacilli</taxon>
        <taxon>Bacillales</taxon>
        <taxon>Bacillaceae</taxon>
        <taxon>Oceanobacillus</taxon>
    </lineage>
</organism>
<evidence type="ECO:0000256" key="6">
    <source>
        <dbReference type="SAM" id="Phobius"/>
    </source>
</evidence>
<feature type="transmembrane region" description="Helical" evidence="6">
    <location>
        <begin position="72"/>
        <end position="95"/>
    </location>
</feature>
<feature type="transmembrane region" description="Helical" evidence="6">
    <location>
        <begin position="295"/>
        <end position="315"/>
    </location>
</feature>